<dbReference type="InterPro" id="IPR021255">
    <property type="entry name" value="DUF2807"/>
</dbReference>
<comment type="caution">
    <text evidence="3">The sequence shown here is derived from an EMBL/GenBank/DDBJ whole genome shotgun (WGS) entry which is preliminary data.</text>
</comment>
<dbReference type="PANTHER" id="PTHR39200">
    <property type="entry name" value="HYPOTHETICAL EXPORTED PROTEIN"/>
    <property type="match status" value="1"/>
</dbReference>
<dbReference type="Proteomes" id="UP000243579">
    <property type="component" value="Unassembled WGS sequence"/>
</dbReference>
<dbReference type="Pfam" id="PF10988">
    <property type="entry name" value="DUF2807"/>
    <property type="match status" value="1"/>
</dbReference>
<organism evidence="3 4">
    <name type="scientific">Achlya hypogyna</name>
    <name type="common">Oomycete</name>
    <name type="synonym">Protoachlya hypogyna</name>
    <dbReference type="NCBI Taxonomy" id="1202772"/>
    <lineage>
        <taxon>Eukaryota</taxon>
        <taxon>Sar</taxon>
        <taxon>Stramenopiles</taxon>
        <taxon>Oomycota</taxon>
        <taxon>Saprolegniomycetes</taxon>
        <taxon>Saprolegniales</taxon>
        <taxon>Achlyaceae</taxon>
        <taxon>Achlya</taxon>
    </lineage>
</organism>
<protein>
    <recommendedName>
        <fullName evidence="2">Putative auto-transporter adhesin head GIN domain-containing protein</fullName>
    </recommendedName>
</protein>
<accession>A0A1V9YN08</accession>
<dbReference type="OrthoDB" id="69971at2759"/>
<keyword evidence="4" id="KW-1185">Reference proteome</keyword>
<feature type="transmembrane region" description="Helical" evidence="1">
    <location>
        <begin position="355"/>
        <end position="377"/>
    </location>
</feature>
<evidence type="ECO:0000256" key="1">
    <source>
        <dbReference type="SAM" id="Phobius"/>
    </source>
</evidence>
<evidence type="ECO:0000259" key="2">
    <source>
        <dbReference type="Pfam" id="PF10988"/>
    </source>
</evidence>
<dbReference type="AlphaFoldDB" id="A0A1V9YN08"/>
<keyword evidence="1" id="KW-0812">Transmembrane</keyword>
<sequence length="389" mass="40903">MTDTFVSTATTTRTWDLGNMSLEGLFLHLPGRVFVNYNASANTSVRVTSDGLLDSVHAEVVNHSLDSMRILDGYVVPQRGNHSVLNLTANSPVKTTGTLLVHVVVNKPVAVVTSLAETVLGTDTLATKASKLRLLAYSSGSLQFSTDTDIDVNELELATFGSGAIDMRASHISVASRWTISAYSSGAIGVVAGTAVTPVLAASSYGSGSIFLEAATVAKEVSSDTYSSGSINYYPSGSCDDSRVQIFGNGQVNAGSLICTDTTANIISSGNATIQATRTLRATTFAKGSVLYFNHTPTELPQQSKLFQSKGPNVHPTNANTYATWAPLPLPPNAPIVVEIGPRSWSLTASSKTNLGGFGELAIAGLALLLLVAVLVVKRTTGERYQRIK</sequence>
<reference evidence="3 4" key="1">
    <citation type="journal article" date="2014" name="Genome Biol. Evol.">
        <title>The secreted proteins of Achlya hypogyna and Thraustotheca clavata identify the ancestral oomycete secretome and reveal gene acquisitions by horizontal gene transfer.</title>
        <authorList>
            <person name="Misner I."/>
            <person name="Blouin N."/>
            <person name="Leonard G."/>
            <person name="Richards T.A."/>
            <person name="Lane C.E."/>
        </authorList>
    </citation>
    <scope>NUCLEOTIDE SEQUENCE [LARGE SCALE GENOMIC DNA]</scope>
    <source>
        <strain evidence="3 4">ATCC 48635</strain>
    </source>
</reference>
<name>A0A1V9YN08_ACHHY</name>
<proteinExistence type="predicted"/>
<feature type="domain" description="Putative auto-transporter adhesin head GIN" evidence="2">
    <location>
        <begin position="184"/>
        <end position="295"/>
    </location>
</feature>
<keyword evidence="1" id="KW-0472">Membrane</keyword>
<dbReference type="Gene3D" id="2.160.20.120">
    <property type="match status" value="1"/>
</dbReference>
<evidence type="ECO:0000313" key="3">
    <source>
        <dbReference type="EMBL" id="OQR87122.1"/>
    </source>
</evidence>
<dbReference type="EMBL" id="JNBR01001467">
    <property type="protein sequence ID" value="OQR87122.1"/>
    <property type="molecule type" value="Genomic_DNA"/>
</dbReference>
<keyword evidence="1" id="KW-1133">Transmembrane helix</keyword>
<dbReference type="PANTHER" id="PTHR39200:SF1">
    <property type="entry name" value="AUTO-TRANSPORTER ADHESIN HEAD GIN DOMAIN-CONTAINING PROTEIN-RELATED"/>
    <property type="match status" value="1"/>
</dbReference>
<evidence type="ECO:0000313" key="4">
    <source>
        <dbReference type="Proteomes" id="UP000243579"/>
    </source>
</evidence>
<gene>
    <name evidence="3" type="ORF">ACHHYP_09515</name>
</gene>